<dbReference type="AlphaFoldDB" id="A0A7S3IM53"/>
<sequence>MKAMFDVLFPYIQDLRNILMLENEKETVKFSDLDWRLSLVTACRSRQKIMVPKFTMKLDLQQGSVAAEDLKNNSTSKEGMESVIMDCDYNNMKRLQEELQDALKSLNGRYSKKVFKFIK</sequence>
<reference evidence="2" key="1">
    <citation type="submission" date="2021-01" db="EMBL/GenBank/DDBJ databases">
        <authorList>
            <person name="Corre E."/>
            <person name="Pelletier E."/>
            <person name="Niang G."/>
            <person name="Scheremetjew M."/>
            <person name="Finn R."/>
            <person name="Kale V."/>
            <person name="Holt S."/>
            <person name="Cochrane G."/>
            <person name="Meng A."/>
            <person name="Brown T."/>
            <person name="Cohen L."/>
        </authorList>
    </citation>
    <scope>NUCLEOTIDE SEQUENCE</scope>
    <source>
        <strain evidence="2">S3</strain>
    </source>
</reference>
<dbReference type="InterPro" id="IPR017920">
    <property type="entry name" value="COMM"/>
</dbReference>
<proteinExistence type="predicted"/>
<gene>
    <name evidence="2" type="ORF">SINC0208_LOCUS6749</name>
</gene>
<evidence type="ECO:0000313" key="2">
    <source>
        <dbReference type="EMBL" id="CAE0326123.1"/>
    </source>
</evidence>
<organism evidence="2">
    <name type="scientific">Strombidium inclinatum</name>
    <dbReference type="NCBI Taxonomy" id="197538"/>
    <lineage>
        <taxon>Eukaryota</taxon>
        <taxon>Sar</taxon>
        <taxon>Alveolata</taxon>
        <taxon>Ciliophora</taxon>
        <taxon>Intramacronucleata</taxon>
        <taxon>Spirotrichea</taxon>
        <taxon>Oligotrichia</taxon>
        <taxon>Strombidiidae</taxon>
        <taxon>Strombidium</taxon>
    </lineage>
</organism>
<dbReference type="PROSITE" id="PS51269">
    <property type="entry name" value="COMM"/>
    <property type="match status" value="1"/>
</dbReference>
<evidence type="ECO:0000259" key="1">
    <source>
        <dbReference type="PROSITE" id="PS51269"/>
    </source>
</evidence>
<dbReference type="Pfam" id="PF07258">
    <property type="entry name" value="COMM_domain"/>
    <property type="match status" value="1"/>
</dbReference>
<dbReference type="PANTHER" id="PTHR15857:SF0">
    <property type="entry name" value="COMM DOMAIN-CONTAINING PROTEIN 2"/>
    <property type="match status" value="1"/>
</dbReference>
<feature type="domain" description="COMM" evidence="1">
    <location>
        <begin position="29"/>
        <end position="110"/>
    </location>
</feature>
<accession>A0A7S3IM53</accession>
<dbReference type="InterPro" id="IPR037354">
    <property type="entry name" value="Commd2"/>
</dbReference>
<protein>
    <recommendedName>
        <fullName evidence="1">COMM domain-containing protein</fullName>
    </recommendedName>
</protein>
<name>A0A7S3IM53_9SPIT</name>
<dbReference type="EMBL" id="HBIH01016455">
    <property type="protein sequence ID" value="CAE0326123.1"/>
    <property type="molecule type" value="Transcribed_RNA"/>
</dbReference>
<dbReference type="PANTHER" id="PTHR15857">
    <property type="entry name" value="COMM DOMAIN CONTAINING PROTEIN 2"/>
    <property type="match status" value="1"/>
</dbReference>